<reference evidence="1 2" key="1">
    <citation type="submission" date="2019-08" db="EMBL/GenBank/DDBJ databases">
        <title>Paraburkholderia simonii sp. nov. and P. youngii sp. nov. Brazilian and Mexican Mimosa-associated rhizobia.</title>
        <authorList>
            <person name="Mavima L."/>
            <person name="Beukes C.W."/>
            <person name="Palmer M."/>
            <person name="De Meyer S.E."/>
            <person name="James E.K."/>
            <person name="Maluk M."/>
            <person name="Avontuur J.R."/>
            <person name="Chan W.Y."/>
            <person name="Venter S.N."/>
            <person name="Steenkamp E.T."/>
        </authorList>
    </citation>
    <scope>NUCLEOTIDE SEQUENCE [LARGE SCALE GENOMIC DNA]</scope>
    <source>
        <strain evidence="1 2">JPY454</strain>
    </source>
</reference>
<dbReference type="EMBL" id="VOMC01000008">
    <property type="protein sequence ID" value="NVI03949.1"/>
    <property type="molecule type" value="Genomic_DNA"/>
</dbReference>
<evidence type="ECO:0000313" key="2">
    <source>
        <dbReference type="Proteomes" id="UP000821598"/>
    </source>
</evidence>
<organism evidence="1 2">
    <name type="scientific">Paraburkholderia youngii</name>
    <dbReference type="NCBI Taxonomy" id="2782701"/>
    <lineage>
        <taxon>Bacteria</taxon>
        <taxon>Pseudomonadati</taxon>
        <taxon>Pseudomonadota</taxon>
        <taxon>Betaproteobacteria</taxon>
        <taxon>Burkholderiales</taxon>
        <taxon>Burkholderiaceae</taxon>
        <taxon>Paraburkholderia</taxon>
    </lineage>
</organism>
<sequence>MARATRTNARQQRENLPLRFLRRKKTGSFFSPGLNSQRFKKNTAVKFHVPLPAALNFVGHPEGKDKSLSGRKG</sequence>
<name>A0ABX2NHT2_9BURK</name>
<proteinExistence type="predicted"/>
<comment type="caution">
    <text evidence="1">The sequence shown here is derived from an EMBL/GenBank/DDBJ whole genome shotgun (WGS) entry which is preliminary data.</text>
</comment>
<gene>
    <name evidence="1" type="ORF">FSB64_09165</name>
</gene>
<keyword evidence="2" id="KW-1185">Reference proteome</keyword>
<accession>A0ABX2NHT2</accession>
<evidence type="ECO:0000313" key="1">
    <source>
        <dbReference type="EMBL" id="NVI03949.1"/>
    </source>
</evidence>
<dbReference type="RefSeq" id="WP_176120806.1">
    <property type="nucleotide sequence ID" value="NZ_JBNDLW010000002.1"/>
</dbReference>
<protein>
    <submittedName>
        <fullName evidence="1">Uncharacterized protein</fullName>
    </submittedName>
</protein>
<dbReference type="Proteomes" id="UP000821598">
    <property type="component" value="Unassembled WGS sequence"/>
</dbReference>